<evidence type="ECO:0000256" key="3">
    <source>
        <dbReference type="RuleBase" id="RU000363"/>
    </source>
</evidence>
<comment type="similarity">
    <text evidence="1 3">Belongs to the short-chain dehydrogenases/reductases (SDR) family.</text>
</comment>
<keyword evidence="6" id="KW-1185">Reference proteome</keyword>
<protein>
    <submittedName>
        <fullName evidence="5">SDR family oxidoreductase</fullName>
    </submittedName>
</protein>
<evidence type="ECO:0000256" key="1">
    <source>
        <dbReference type="ARBA" id="ARBA00006484"/>
    </source>
</evidence>
<feature type="domain" description="Ketoreductase" evidence="4">
    <location>
        <begin position="12"/>
        <end position="192"/>
    </location>
</feature>
<sequence>MFRRRQGSVAGKVVFITGAARGIGRATATALVANGARVVLSDIDEQALDEVAASLGPDNAVATVSDVTSLADMQAAVDAGSARFGGIDMVVANAGIASYGTVLAVDPAAFRRVIDVNVTGVFHTVRAALPSVMERRGYVLIVSSMAAYAPLGGMSSYNASKAAVEHFANALRMEVGYRGVDVGSAHMSWIDTPLVQEASADLSAFDELLSRLPGPLSRRLPVEQCADAFVRGLAERKHHVDVPAGWVEAMRWLKPVLNSAVGDRLTRGLVAQFLPAVDADVATLHRSTSARNVAIGNVPPDAGAPS</sequence>
<dbReference type="InterPro" id="IPR020904">
    <property type="entry name" value="Sc_DH/Rdtase_CS"/>
</dbReference>
<dbReference type="PANTHER" id="PTHR44196:SF1">
    <property type="entry name" value="DEHYDROGENASE_REDUCTASE SDR FAMILY MEMBER 7B"/>
    <property type="match status" value="1"/>
</dbReference>
<evidence type="ECO:0000313" key="5">
    <source>
        <dbReference type="EMBL" id="QMT03014.1"/>
    </source>
</evidence>
<dbReference type="InterPro" id="IPR057326">
    <property type="entry name" value="KR_dom"/>
</dbReference>
<dbReference type="RefSeq" id="WP_188329835.1">
    <property type="nucleotide sequence ID" value="NZ_CP059491.1"/>
</dbReference>
<dbReference type="InterPro" id="IPR036291">
    <property type="entry name" value="NAD(P)-bd_dom_sf"/>
</dbReference>
<dbReference type="GO" id="GO:0016491">
    <property type="term" value="F:oxidoreductase activity"/>
    <property type="evidence" value="ECO:0007669"/>
    <property type="project" value="UniProtKB-KW"/>
</dbReference>
<gene>
    <name evidence="5" type="ORF">H1R19_07825</name>
</gene>
<dbReference type="PROSITE" id="PS00061">
    <property type="entry name" value="ADH_SHORT"/>
    <property type="match status" value="1"/>
</dbReference>
<dbReference type="PANTHER" id="PTHR44196">
    <property type="entry name" value="DEHYDROGENASE/REDUCTASE SDR FAMILY MEMBER 7B"/>
    <property type="match status" value="1"/>
</dbReference>
<dbReference type="CDD" id="cd05233">
    <property type="entry name" value="SDR_c"/>
    <property type="match status" value="1"/>
</dbReference>
<proteinExistence type="inferred from homology"/>
<dbReference type="EMBL" id="CP059491">
    <property type="protein sequence ID" value="QMT03014.1"/>
    <property type="molecule type" value="Genomic_DNA"/>
</dbReference>
<dbReference type="SMART" id="SM00822">
    <property type="entry name" value="PKS_KR"/>
    <property type="match status" value="1"/>
</dbReference>
<organism evidence="5 6">
    <name type="scientific">Gordonia jinghuaiqii</name>
    <dbReference type="NCBI Taxonomy" id="2758710"/>
    <lineage>
        <taxon>Bacteria</taxon>
        <taxon>Bacillati</taxon>
        <taxon>Actinomycetota</taxon>
        <taxon>Actinomycetes</taxon>
        <taxon>Mycobacteriales</taxon>
        <taxon>Gordoniaceae</taxon>
        <taxon>Gordonia</taxon>
    </lineage>
</organism>
<name>A0A7D7LZZ6_9ACTN</name>
<dbReference type="InterPro" id="IPR002347">
    <property type="entry name" value="SDR_fam"/>
</dbReference>
<accession>A0A7D7LZZ6</accession>
<dbReference type="KEGG" id="gji:H1R19_07825"/>
<reference evidence="6" key="1">
    <citation type="submission" date="2020-07" db="EMBL/GenBank/DDBJ databases">
        <title>novel species isolated from the respiratory tract of Marmot.</title>
        <authorList>
            <person name="Zhang G."/>
        </authorList>
    </citation>
    <scope>NUCLEOTIDE SEQUENCE [LARGE SCALE GENOMIC DNA]</scope>
    <source>
        <strain evidence="6">686</strain>
    </source>
</reference>
<dbReference type="PRINTS" id="PR00080">
    <property type="entry name" value="SDRFAMILY"/>
</dbReference>
<dbReference type="FunFam" id="3.40.50.720:FF:000084">
    <property type="entry name" value="Short-chain dehydrogenase reductase"/>
    <property type="match status" value="1"/>
</dbReference>
<dbReference type="Proteomes" id="UP000515663">
    <property type="component" value="Chromosome"/>
</dbReference>
<dbReference type="PRINTS" id="PR00081">
    <property type="entry name" value="GDHRDH"/>
</dbReference>
<evidence type="ECO:0000259" key="4">
    <source>
        <dbReference type="SMART" id="SM00822"/>
    </source>
</evidence>
<dbReference type="AlphaFoldDB" id="A0A7D7LZZ6"/>
<dbReference type="Pfam" id="PF00106">
    <property type="entry name" value="adh_short"/>
    <property type="match status" value="1"/>
</dbReference>
<dbReference type="GO" id="GO:0016020">
    <property type="term" value="C:membrane"/>
    <property type="evidence" value="ECO:0007669"/>
    <property type="project" value="TreeGrafter"/>
</dbReference>
<dbReference type="SUPFAM" id="SSF51735">
    <property type="entry name" value="NAD(P)-binding Rossmann-fold domains"/>
    <property type="match status" value="1"/>
</dbReference>
<keyword evidence="2" id="KW-0560">Oxidoreductase</keyword>
<evidence type="ECO:0000256" key="2">
    <source>
        <dbReference type="ARBA" id="ARBA00023002"/>
    </source>
</evidence>
<evidence type="ECO:0000313" key="6">
    <source>
        <dbReference type="Proteomes" id="UP000515663"/>
    </source>
</evidence>
<dbReference type="NCBIfam" id="NF004526">
    <property type="entry name" value="PRK05872.1"/>
    <property type="match status" value="1"/>
</dbReference>
<dbReference type="Gene3D" id="3.40.50.720">
    <property type="entry name" value="NAD(P)-binding Rossmann-like Domain"/>
    <property type="match status" value="1"/>
</dbReference>